<feature type="domain" description="Cupin type-2" evidence="2">
    <location>
        <begin position="38"/>
        <end position="109"/>
    </location>
</feature>
<dbReference type="AlphaFoldDB" id="A0ABD6BK08"/>
<feature type="compositionally biased region" description="Acidic residues" evidence="1">
    <location>
        <begin position="114"/>
        <end position="129"/>
    </location>
</feature>
<evidence type="ECO:0000313" key="4">
    <source>
        <dbReference type="Proteomes" id="UP001597076"/>
    </source>
</evidence>
<dbReference type="SUPFAM" id="SSF51182">
    <property type="entry name" value="RmlC-like cupins"/>
    <property type="match status" value="1"/>
</dbReference>
<proteinExistence type="predicted"/>
<sequence>MSYSVVDPDDCEYVDNRPCDLRRLSDAAGMDAIAINRFDAAPGEQLPLAYHSHETQEEAFVVLSGTLHVETPEKEFTVPEESMFAAEPEAPHRAYNPDDADEPVSVIAIGAPPVDDDAVPYEPDEGSSR</sequence>
<evidence type="ECO:0000259" key="2">
    <source>
        <dbReference type="Pfam" id="PF07883"/>
    </source>
</evidence>
<dbReference type="Proteomes" id="UP001597076">
    <property type="component" value="Unassembled WGS sequence"/>
</dbReference>
<evidence type="ECO:0000313" key="3">
    <source>
        <dbReference type="EMBL" id="MFD1565306.1"/>
    </source>
</evidence>
<accession>A0ABD6BK08</accession>
<dbReference type="EMBL" id="JBHUDI010000011">
    <property type="protein sequence ID" value="MFD1565306.1"/>
    <property type="molecule type" value="Genomic_DNA"/>
</dbReference>
<protein>
    <submittedName>
        <fullName evidence="3">Cupin domain-containing protein</fullName>
    </submittedName>
</protein>
<reference evidence="3 4" key="1">
    <citation type="journal article" date="2019" name="Int. J. Syst. Evol. Microbiol.">
        <title>The Global Catalogue of Microorganisms (GCM) 10K type strain sequencing project: providing services to taxonomists for standard genome sequencing and annotation.</title>
        <authorList>
            <consortium name="The Broad Institute Genomics Platform"/>
            <consortium name="The Broad Institute Genome Sequencing Center for Infectious Disease"/>
            <person name="Wu L."/>
            <person name="Ma J."/>
        </authorList>
    </citation>
    <scope>NUCLEOTIDE SEQUENCE [LARGE SCALE GENOMIC DNA]</scope>
    <source>
        <strain evidence="3 4">CGMCC 1.12230</strain>
    </source>
</reference>
<organism evidence="3 4">
    <name type="scientific">Haloarchaeobius amylolyticus</name>
    <dbReference type="NCBI Taxonomy" id="1198296"/>
    <lineage>
        <taxon>Archaea</taxon>
        <taxon>Methanobacteriati</taxon>
        <taxon>Methanobacteriota</taxon>
        <taxon>Stenosarchaea group</taxon>
        <taxon>Halobacteria</taxon>
        <taxon>Halobacteriales</taxon>
        <taxon>Halorubellaceae</taxon>
        <taxon>Haloarchaeobius</taxon>
    </lineage>
</organism>
<gene>
    <name evidence="3" type="ORF">ACFR99_17350</name>
</gene>
<comment type="caution">
    <text evidence="3">The sequence shown here is derived from an EMBL/GenBank/DDBJ whole genome shotgun (WGS) entry which is preliminary data.</text>
</comment>
<dbReference type="Gene3D" id="2.60.120.10">
    <property type="entry name" value="Jelly Rolls"/>
    <property type="match status" value="1"/>
</dbReference>
<dbReference type="RefSeq" id="WP_390290026.1">
    <property type="nucleotide sequence ID" value="NZ_JBHUDI010000011.1"/>
</dbReference>
<dbReference type="InterPro" id="IPR011051">
    <property type="entry name" value="RmlC_Cupin_sf"/>
</dbReference>
<dbReference type="InterPro" id="IPR013096">
    <property type="entry name" value="Cupin_2"/>
</dbReference>
<feature type="region of interest" description="Disordered" evidence="1">
    <location>
        <begin position="110"/>
        <end position="129"/>
    </location>
</feature>
<evidence type="ECO:0000256" key="1">
    <source>
        <dbReference type="SAM" id="MobiDB-lite"/>
    </source>
</evidence>
<dbReference type="InterPro" id="IPR014710">
    <property type="entry name" value="RmlC-like_jellyroll"/>
</dbReference>
<keyword evidence="4" id="KW-1185">Reference proteome</keyword>
<name>A0ABD6BK08_9EURY</name>
<dbReference type="Pfam" id="PF07883">
    <property type="entry name" value="Cupin_2"/>
    <property type="match status" value="1"/>
</dbReference>